<dbReference type="SMART" id="SM01080">
    <property type="entry name" value="CHASE2"/>
    <property type="match status" value="1"/>
</dbReference>
<comment type="caution">
    <text evidence="11">The sequence shown here is derived from an EMBL/GenBank/DDBJ whole genome shotgun (WGS) entry which is preliminary data.</text>
</comment>
<dbReference type="SMART" id="SM00387">
    <property type="entry name" value="HATPase_c"/>
    <property type="match status" value="1"/>
</dbReference>
<dbReference type="InterPro" id="IPR003594">
    <property type="entry name" value="HATPase_dom"/>
</dbReference>
<evidence type="ECO:0000259" key="10">
    <source>
        <dbReference type="PROSITE" id="PS50109"/>
    </source>
</evidence>
<dbReference type="Proteomes" id="UP000249066">
    <property type="component" value="Unassembled WGS sequence"/>
</dbReference>
<keyword evidence="7" id="KW-0067">ATP-binding</keyword>
<gene>
    <name evidence="11" type="ORF">DI623_02160</name>
</gene>
<accession>A0A2W5AHI3</accession>
<dbReference type="GO" id="GO:0004673">
    <property type="term" value="F:protein histidine kinase activity"/>
    <property type="evidence" value="ECO:0007669"/>
    <property type="project" value="UniProtKB-EC"/>
</dbReference>
<dbReference type="AlphaFoldDB" id="A0A2W5AHI3"/>
<dbReference type="Pfam" id="PF05226">
    <property type="entry name" value="CHASE2"/>
    <property type="match status" value="1"/>
</dbReference>
<keyword evidence="3" id="KW-0597">Phosphoprotein</keyword>
<dbReference type="SUPFAM" id="SSF55874">
    <property type="entry name" value="ATPase domain of HSP90 chaperone/DNA topoisomerase II/histidine kinase"/>
    <property type="match status" value="1"/>
</dbReference>
<keyword evidence="8" id="KW-0902">Two-component regulatory system</keyword>
<dbReference type="EC" id="2.7.13.3" evidence="2"/>
<keyword evidence="5" id="KW-0547">Nucleotide-binding</keyword>
<evidence type="ECO:0000256" key="3">
    <source>
        <dbReference type="ARBA" id="ARBA00022553"/>
    </source>
</evidence>
<dbReference type="GO" id="GO:0005524">
    <property type="term" value="F:ATP binding"/>
    <property type="evidence" value="ECO:0007669"/>
    <property type="project" value="UniProtKB-KW"/>
</dbReference>
<evidence type="ECO:0000256" key="5">
    <source>
        <dbReference type="ARBA" id="ARBA00022741"/>
    </source>
</evidence>
<dbReference type="PIRSF" id="PIRSF037347">
    <property type="entry name" value="STHK_CHASE2_PAS_prd"/>
    <property type="match status" value="1"/>
</dbReference>
<evidence type="ECO:0000313" key="11">
    <source>
        <dbReference type="EMBL" id="PZO91729.1"/>
    </source>
</evidence>
<proteinExistence type="predicted"/>
<dbReference type="InterPro" id="IPR036890">
    <property type="entry name" value="HATPase_C_sf"/>
</dbReference>
<comment type="catalytic activity">
    <reaction evidence="1">
        <text>ATP + protein L-histidine = ADP + protein N-phospho-L-histidine.</text>
        <dbReference type="EC" id="2.7.13.3"/>
    </reaction>
</comment>
<organism evidence="11 12">
    <name type="scientific">Sphingomonas sanxanigenens</name>
    <dbReference type="NCBI Taxonomy" id="397260"/>
    <lineage>
        <taxon>Bacteria</taxon>
        <taxon>Pseudomonadati</taxon>
        <taxon>Pseudomonadota</taxon>
        <taxon>Alphaproteobacteria</taxon>
        <taxon>Sphingomonadales</taxon>
        <taxon>Sphingomonadaceae</taxon>
        <taxon>Sphingomonas</taxon>
    </lineage>
</organism>
<sequence>MSPLPGGRRLRIEWWAVALIASAVVLFLAWDRTATRLDNLIYDALLSARSRAADPAIVIVAIDNRSLAEAGRWPWPRATHARLVEQLAAAHPRAIGYDVLFVEPAPGDDDARLGAAFARAPSFLPLLIDRPGSNGAAFDAIEPVAPIRAGAAGIGQVNMRFDGDGIVRRIDMVAGDATRQWPQLTELMRNAAGRGVDVARGAPSTVMLSYAGPPGHFPTVSAASLMRGEVPPELLRDRLVLVGATAEGLGDQYPVPFGNHGGVMAGVEIHANLLDALLGDHIVRPVDGRALAAASLVPLWLLLFAFRRLSPRATALLLAAMLASILAASGALLALGLWLPPATAMIALAIVYPLWGWRRLAATSAYMTNELQAFSAEPDILPHAAADPGGSDLVEHQSLLLHDAIGRMRAMRRFVSDRLHQLPDATFVADRNGHILLINGEGQRLLESLGVTGEGQRLARLLAQLSPEREGEGGPPALPPADTRETVARAVTTADGRSFDLRFAPQSDAGDALVGWIVMMIDTSAARASERQREQIMQLLTHDMRSPQSSIIALIEDAPAGALDPGTSRRIEAYARRTLSLADGFVQLARAEAVDHVFAEVDLDDIVVEAVDELWPQSSARGITVQFKGPGDELLIMGDRAMLARAFINLIGNAIKYSHDGGEVRVSLTRRGGEAVCAIADDGVGIAPDKIATLFEPFTRARHGEGPDGIGLGLALVKTVVTRHQGAVICESTPGKGATFTVTLPLLGE</sequence>
<dbReference type="PROSITE" id="PS50109">
    <property type="entry name" value="HIS_KIN"/>
    <property type="match status" value="1"/>
</dbReference>
<dbReference type="InterPro" id="IPR007890">
    <property type="entry name" value="CHASE2"/>
</dbReference>
<dbReference type="GO" id="GO:0030295">
    <property type="term" value="F:protein kinase activator activity"/>
    <property type="evidence" value="ECO:0007669"/>
    <property type="project" value="TreeGrafter"/>
</dbReference>
<evidence type="ECO:0000256" key="1">
    <source>
        <dbReference type="ARBA" id="ARBA00000085"/>
    </source>
</evidence>
<keyword evidence="9" id="KW-0812">Transmembrane</keyword>
<dbReference type="InterPro" id="IPR013656">
    <property type="entry name" value="PAS_4"/>
</dbReference>
<keyword evidence="9" id="KW-0472">Membrane</keyword>
<dbReference type="Pfam" id="PF08448">
    <property type="entry name" value="PAS_4"/>
    <property type="match status" value="1"/>
</dbReference>
<dbReference type="InterPro" id="IPR050351">
    <property type="entry name" value="BphY/WalK/GraS-like"/>
</dbReference>
<reference evidence="11 12" key="1">
    <citation type="submission" date="2017-08" db="EMBL/GenBank/DDBJ databases">
        <title>Infants hospitalized years apart are colonized by the same room-sourced microbial strains.</title>
        <authorList>
            <person name="Brooks B."/>
            <person name="Olm M.R."/>
            <person name="Firek B.A."/>
            <person name="Baker R."/>
            <person name="Thomas B.C."/>
            <person name="Morowitz M.J."/>
            <person name="Banfield J.F."/>
        </authorList>
    </citation>
    <scope>NUCLEOTIDE SEQUENCE [LARGE SCALE GENOMIC DNA]</scope>
    <source>
        <strain evidence="11">S2_018_000_R2_101</strain>
    </source>
</reference>
<evidence type="ECO:0000256" key="6">
    <source>
        <dbReference type="ARBA" id="ARBA00022777"/>
    </source>
</evidence>
<dbReference type="EMBL" id="QFNN01000005">
    <property type="protein sequence ID" value="PZO91729.1"/>
    <property type="molecule type" value="Genomic_DNA"/>
</dbReference>
<keyword evidence="4" id="KW-0808">Transferase</keyword>
<protein>
    <recommendedName>
        <fullName evidence="2">histidine kinase</fullName>
        <ecNumber evidence="2">2.7.13.3</ecNumber>
    </recommendedName>
</protein>
<evidence type="ECO:0000256" key="9">
    <source>
        <dbReference type="SAM" id="Phobius"/>
    </source>
</evidence>
<evidence type="ECO:0000313" key="12">
    <source>
        <dbReference type="Proteomes" id="UP000249066"/>
    </source>
</evidence>
<dbReference type="InterPro" id="IPR004358">
    <property type="entry name" value="Sig_transdc_His_kin-like_C"/>
</dbReference>
<dbReference type="PANTHER" id="PTHR42878:SF7">
    <property type="entry name" value="SENSOR HISTIDINE KINASE GLRK"/>
    <property type="match status" value="1"/>
</dbReference>
<evidence type="ECO:0000256" key="2">
    <source>
        <dbReference type="ARBA" id="ARBA00012438"/>
    </source>
</evidence>
<dbReference type="Gene3D" id="3.30.450.20">
    <property type="entry name" value="PAS domain"/>
    <property type="match status" value="1"/>
</dbReference>
<keyword evidence="6 11" id="KW-0418">Kinase</keyword>
<evidence type="ECO:0000256" key="4">
    <source>
        <dbReference type="ARBA" id="ARBA00022679"/>
    </source>
</evidence>
<dbReference type="InterPro" id="IPR017181">
    <property type="entry name" value="Sig_transdc_His_kin_CHASE2"/>
</dbReference>
<dbReference type="Gene3D" id="3.30.565.10">
    <property type="entry name" value="Histidine kinase-like ATPase, C-terminal domain"/>
    <property type="match status" value="1"/>
</dbReference>
<dbReference type="GO" id="GO:0007234">
    <property type="term" value="P:osmosensory signaling via phosphorelay pathway"/>
    <property type="evidence" value="ECO:0007669"/>
    <property type="project" value="TreeGrafter"/>
</dbReference>
<dbReference type="PANTHER" id="PTHR42878">
    <property type="entry name" value="TWO-COMPONENT HISTIDINE KINASE"/>
    <property type="match status" value="1"/>
</dbReference>
<keyword evidence="9" id="KW-1133">Transmembrane helix</keyword>
<dbReference type="FunFam" id="3.30.565.10:FF:000006">
    <property type="entry name" value="Sensor histidine kinase WalK"/>
    <property type="match status" value="1"/>
</dbReference>
<dbReference type="PRINTS" id="PR00344">
    <property type="entry name" value="BCTRLSENSOR"/>
</dbReference>
<evidence type="ECO:0000256" key="7">
    <source>
        <dbReference type="ARBA" id="ARBA00022840"/>
    </source>
</evidence>
<dbReference type="CDD" id="cd00075">
    <property type="entry name" value="HATPase"/>
    <property type="match status" value="1"/>
</dbReference>
<feature type="domain" description="Histidine kinase" evidence="10">
    <location>
        <begin position="539"/>
        <end position="748"/>
    </location>
</feature>
<dbReference type="InterPro" id="IPR005467">
    <property type="entry name" value="His_kinase_dom"/>
</dbReference>
<dbReference type="Pfam" id="PF02518">
    <property type="entry name" value="HATPase_c"/>
    <property type="match status" value="1"/>
</dbReference>
<evidence type="ECO:0000256" key="8">
    <source>
        <dbReference type="ARBA" id="ARBA00023012"/>
    </source>
</evidence>
<name>A0A2W5AHI3_9SPHN</name>
<feature type="transmembrane region" description="Helical" evidence="9">
    <location>
        <begin position="12"/>
        <end position="30"/>
    </location>
</feature>
<dbReference type="GO" id="GO:0000156">
    <property type="term" value="F:phosphorelay response regulator activity"/>
    <property type="evidence" value="ECO:0007669"/>
    <property type="project" value="TreeGrafter"/>
</dbReference>
<feature type="transmembrane region" description="Helical" evidence="9">
    <location>
        <begin position="313"/>
        <end position="332"/>
    </location>
</feature>